<dbReference type="AlphaFoldDB" id="A0A5B7EJN4"/>
<accession>A0A5B7EJN4</accession>
<evidence type="ECO:0000313" key="3">
    <source>
        <dbReference type="Proteomes" id="UP000324222"/>
    </source>
</evidence>
<keyword evidence="3" id="KW-1185">Reference proteome</keyword>
<reference evidence="2 3" key="1">
    <citation type="submission" date="2019-05" db="EMBL/GenBank/DDBJ databases">
        <title>Another draft genome of Portunus trituberculatus and its Hox gene families provides insights of decapod evolution.</title>
        <authorList>
            <person name="Jeong J.-H."/>
            <person name="Song I."/>
            <person name="Kim S."/>
            <person name="Choi T."/>
            <person name="Kim D."/>
            <person name="Ryu S."/>
            <person name="Kim W."/>
        </authorList>
    </citation>
    <scope>NUCLEOTIDE SEQUENCE [LARGE SCALE GENOMIC DNA]</scope>
    <source>
        <tissue evidence="2">Muscle</tissue>
    </source>
</reference>
<gene>
    <name evidence="2" type="ORF">E2C01_026970</name>
</gene>
<comment type="caution">
    <text evidence="2">The sequence shown here is derived from an EMBL/GenBank/DDBJ whole genome shotgun (WGS) entry which is preliminary data.</text>
</comment>
<dbReference type="Proteomes" id="UP000324222">
    <property type="component" value="Unassembled WGS sequence"/>
</dbReference>
<name>A0A5B7EJN4_PORTR</name>
<proteinExistence type="predicted"/>
<dbReference type="EMBL" id="VSRR010002870">
    <property type="protein sequence ID" value="MPC33615.1"/>
    <property type="molecule type" value="Genomic_DNA"/>
</dbReference>
<protein>
    <submittedName>
        <fullName evidence="2">Uncharacterized protein</fullName>
    </submittedName>
</protein>
<sequence length="118" mass="12940">MGHRGLSWEPITGEGHRHLSLMGGESHVGISVGGEKRGGGRQVEGGGWRAWVWKHCGGRGREAGGGHRCGTTGGQTSPRPLKKNAVRNEYTCKVYGEWRSLPREFADEDYEAHEEEAE</sequence>
<feature type="region of interest" description="Disordered" evidence="1">
    <location>
        <begin position="61"/>
        <end position="81"/>
    </location>
</feature>
<evidence type="ECO:0000256" key="1">
    <source>
        <dbReference type="SAM" id="MobiDB-lite"/>
    </source>
</evidence>
<organism evidence="2 3">
    <name type="scientific">Portunus trituberculatus</name>
    <name type="common">Swimming crab</name>
    <name type="synonym">Neptunus trituberculatus</name>
    <dbReference type="NCBI Taxonomy" id="210409"/>
    <lineage>
        <taxon>Eukaryota</taxon>
        <taxon>Metazoa</taxon>
        <taxon>Ecdysozoa</taxon>
        <taxon>Arthropoda</taxon>
        <taxon>Crustacea</taxon>
        <taxon>Multicrustacea</taxon>
        <taxon>Malacostraca</taxon>
        <taxon>Eumalacostraca</taxon>
        <taxon>Eucarida</taxon>
        <taxon>Decapoda</taxon>
        <taxon>Pleocyemata</taxon>
        <taxon>Brachyura</taxon>
        <taxon>Eubrachyura</taxon>
        <taxon>Portunoidea</taxon>
        <taxon>Portunidae</taxon>
        <taxon>Portuninae</taxon>
        <taxon>Portunus</taxon>
    </lineage>
</organism>
<evidence type="ECO:0000313" key="2">
    <source>
        <dbReference type="EMBL" id="MPC33615.1"/>
    </source>
</evidence>